<dbReference type="Proteomes" id="UP000187209">
    <property type="component" value="Unassembled WGS sequence"/>
</dbReference>
<name>A0A1R2BXB9_9CILI</name>
<keyword evidence="2" id="KW-0802">TPR repeat</keyword>
<dbReference type="SMART" id="SM00028">
    <property type="entry name" value="TPR"/>
    <property type="match status" value="7"/>
</dbReference>
<dbReference type="Gene3D" id="1.25.40.10">
    <property type="entry name" value="Tetratricopeptide repeat domain"/>
    <property type="match status" value="4"/>
</dbReference>
<accession>A0A1R2BXB9</accession>
<dbReference type="AlphaFoldDB" id="A0A1R2BXB9"/>
<dbReference type="EMBL" id="MPUH01000381">
    <property type="protein sequence ID" value="OMJ81443.1"/>
    <property type="molecule type" value="Genomic_DNA"/>
</dbReference>
<evidence type="ECO:0000313" key="4">
    <source>
        <dbReference type="EMBL" id="OMJ81443.1"/>
    </source>
</evidence>
<dbReference type="InterPro" id="IPR019734">
    <property type="entry name" value="TPR_rpt"/>
</dbReference>
<evidence type="ECO:0000313" key="5">
    <source>
        <dbReference type="Proteomes" id="UP000187209"/>
    </source>
</evidence>
<evidence type="ECO:0000256" key="2">
    <source>
        <dbReference type="ARBA" id="ARBA00022803"/>
    </source>
</evidence>
<sequence>MTTRKKLPLNLSYSSSNARPDCLNTTKPKTIQSFVGKLSPKGKQRVKRSKKNSSFHSRGASYTPEINDKSKGLASRKFKSIHRRFLTSISPENAGKSFVKKCFIPKYHTFDSTEINKGQKAKDVRYFKDFSKKIYNNLSPYLVIRTEIANKKYKNALSLLEKLDKNTTTPESLYWRGLCYFKTKDYLKALFDFELAINTGLPISAGLFITLYKCNNQLKKPLEAKNYIDLCLKYFPSNTEARLIRGKINEKNKNYEDALQDLEKVQNWKSFLLQSKCWKYLKNYTNAIKYLEKVNEQGKFQDKFSMEMGKLKYKFFSLEEALDNFNRVLKSDNCNQEALYYIAKTKILLGDIEEAELLLEKIAQICKSEDMLSRLICKLSYLKLCKNDFYGAFTTLKRVTWELKSENKKNHAKHAEAAYNVIQGNYKQSISLFKDLISQEASVEKLHSCLIYKAFSHFFLKDFISAVDDYEKAEKISDLDSASNYNYKLSLAMVDYTSKNYYATLGHLKPENFKNSSNSMWKILRVHCLLLVSNQNGFDATEALQEVKLIKNNKKDSEIYLLLALCNFFETNFEVSMIQVEKCIKNSDKNSFLAFTLKAFCHVALKNYADAYECFASAMAVNKELKTLYPFRGLCAFFAGNSVEAVKDLKKISNIKDENAPLLSIYLLVVCHCPDEALELAETFKYTPEIEIIKAHCYIIKQEYNKAISCLENIHDANTENDLFIIRNFMEGRPLTKGVGLIFSEKFDIWIEGLQKFYNKEYDTASDLFELIFTHISGQKELIFLDNPILEQERLEILYNLTLCCMFIRTKKGLQRMCEILNGIFDIYDTLNSADMFLLGVIAEKAVGNTLKAEKFLKKVAELNPMLYESFMNNKDIFLAPLCTDSDFSKKFPVITVPEFPNIKLRPAIRIPALQPPLDFNDCFDILLNMLRLEGVVVRPEVPWLPKVENNYVFTDILVDDVESHKSECNLHRIVERMCKSYQILRQNSSFSLE</sequence>
<evidence type="ECO:0000256" key="1">
    <source>
        <dbReference type="ARBA" id="ARBA00022737"/>
    </source>
</evidence>
<feature type="compositionally biased region" description="Basic residues" evidence="3">
    <location>
        <begin position="40"/>
        <end position="53"/>
    </location>
</feature>
<dbReference type="InterPro" id="IPR050498">
    <property type="entry name" value="Ycf3"/>
</dbReference>
<evidence type="ECO:0000256" key="3">
    <source>
        <dbReference type="SAM" id="MobiDB-lite"/>
    </source>
</evidence>
<gene>
    <name evidence="4" type="ORF">SteCoe_18122</name>
</gene>
<dbReference type="Pfam" id="PF12895">
    <property type="entry name" value="ANAPC3"/>
    <property type="match status" value="1"/>
</dbReference>
<dbReference type="InterPro" id="IPR011990">
    <property type="entry name" value="TPR-like_helical_dom_sf"/>
</dbReference>
<dbReference type="SUPFAM" id="SSF48452">
    <property type="entry name" value="TPR-like"/>
    <property type="match status" value="3"/>
</dbReference>
<proteinExistence type="predicted"/>
<organism evidence="4 5">
    <name type="scientific">Stentor coeruleus</name>
    <dbReference type="NCBI Taxonomy" id="5963"/>
    <lineage>
        <taxon>Eukaryota</taxon>
        <taxon>Sar</taxon>
        <taxon>Alveolata</taxon>
        <taxon>Ciliophora</taxon>
        <taxon>Postciliodesmatophora</taxon>
        <taxon>Heterotrichea</taxon>
        <taxon>Heterotrichida</taxon>
        <taxon>Stentoridae</taxon>
        <taxon>Stentor</taxon>
    </lineage>
</organism>
<reference evidence="4 5" key="1">
    <citation type="submission" date="2016-11" db="EMBL/GenBank/DDBJ databases">
        <title>The macronuclear genome of Stentor coeruleus: a giant cell with tiny introns.</title>
        <authorList>
            <person name="Slabodnick M."/>
            <person name="Ruby J.G."/>
            <person name="Reiff S.B."/>
            <person name="Swart E.C."/>
            <person name="Gosai S."/>
            <person name="Prabakaran S."/>
            <person name="Witkowska E."/>
            <person name="Larue G.E."/>
            <person name="Fisher S."/>
            <person name="Freeman R.M."/>
            <person name="Gunawardena J."/>
            <person name="Chu W."/>
            <person name="Stover N.A."/>
            <person name="Gregory B.D."/>
            <person name="Nowacki M."/>
            <person name="Derisi J."/>
            <person name="Roy S.W."/>
            <person name="Marshall W.F."/>
            <person name="Sood P."/>
        </authorList>
    </citation>
    <scope>NUCLEOTIDE SEQUENCE [LARGE SCALE GENOMIC DNA]</scope>
    <source>
        <strain evidence="4">WM001</strain>
    </source>
</reference>
<feature type="region of interest" description="Disordered" evidence="3">
    <location>
        <begin position="37"/>
        <end position="68"/>
    </location>
</feature>
<dbReference type="PANTHER" id="PTHR44858:SF1">
    <property type="entry name" value="UDP-N-ACETYLGLUCOSAMINE--PEPTIDE N-ACETYLGLUCOSAMINYLTRANSFERASE SPINDLY-RELATED"/>
    <property type="match status" value="1"/>
</dbReference>
<protein>
    <submittedName>
        <fullName evidence="4">Uncharacterized protein</fullName>
    </submittedName>
</protein>
<dbReference type="PANTHER" id="PTHR44858">
    <property type="entry name" value="TETRATRICOPEPTIDE REPEAT PROTEIN 6"/>
    <property type="match status" value="1"/>
</dbReference>
<keyword evidence="5" id="KW-1185">Reference proteome</keyword>
<comment type="caution">
    <text evidence="4">The sequence shown here is derived from an EMBL/GenBank/DDBJ whole genome shotgun (WGS) entry which is preliminary data.</text>
</comment>
<keyword evidence="1" id="KW-0677">Repeat</keyword>